<dbReference type="SUPFAM" id="SSF54236">
    <property type="entry name" value="Ubiquitin-like"/>
    <property type="match status" value="2"/>
</dbReference>
<accession>A0A3N0XJM7</accession>
<dbReference type="Pfam" id="PF00240">
    <property type="entry name" value="ubiquitin"/>
    <property type="match status" value="2"/>
</dbReference>
<evidence type="ECO:0000313" key="2">
    <source>
        <dbReference type="EMBL" id="ROI16629.1"/>
    </source>
</evidence>
<reference evidence="2 3" key="1">
    <citation type="submission" date="2018-10" db="EMBL/GenBank/DDBJ databases">
        <title>Genome assembly for a Yunnan-Guizhou Plateau 3E fish, Anabarilius grahami (Regan), and its evolutionary and genetic applications.</title>
        <authorList>
            <person name="Jiang W."/>
        </authorList>
    </citation>
    <scope>NUCLEOTIDE SEQUENCE [LARGE SCALE GENOMIC DNA]</scope>
    <source>
        <strain evidence="2">AG-KIZ</strain>
        <tissue evidence="2">Muscle</tissue>
    </source>
</reference>
<dbReference type="OrthoDB" id="1885901at2759"/>
<dbReference type="FunFam" id="3.10.20.90:FF:000222">
    <property type="entry name" value="Polyubiquitin 5"/>
    <property type="match status" value="1"/>
</dbReference>
<dbReference type="InterPro" id="IPR000626">
    <property type="entry name" value="Ubiquitin-like_dom"/>
</dbReference>
<dbReference type="InterPro" id="IPR019956">
    <property type="entry name" value="Ubiquitin_dom"/>
</dbReference>
<dbReference type="InterPro" id="IPR050158">
    <property type="entry name" value="Ubiquitin_ubiquitin-like"/>
</dbReference>
<dbReference type="Proteomes" id="UP000281406">
    <property type="component" value="Unassembled WGS sequence"/>
</dbReference>
<dbReference type="PROSITE" id="PS50053">
    <property type="entry name" value="UBIQUITIN_2"/>
    <property type="match status" value="2"/>
</dbReference>
<gene>
    <name evidence="2" type="ORF">DPX16_22606</name>
</gene>
<dbReference type="EMBL" id="RJVU01074626">
    <property type="protein sequence ID" value="ROI16629.1"/>
    <property type="molecule type" value="Genomic_DNA"/>
</dbReference>
<dbReference type="AlphaFoldDB" id="A0A3N0XJM7"/>
<name>A0A3N0XJM7_ANAGA</name>
<evidence type="ECO:0000259" key="1">
    <source>
        <dbReference type="PROSITE" id="PS50053"/>
    </source>
</evidence>
<protein>
    <submittedName>
        <fullName evidence="2">Polyubiquitin 12</fullName>
    </submittedName>
</protein>
<dbReference type="Gene3D" id="3.10.20.90">
    <property type="entry name" value="Phosphatidylinositol 3-kinase Catalytic Subunit, Chain A, domain 1"/>
    <property type="match status" value="2"/>
</dbReference>
<feature type="domain" description="Ubiquitin-like" evidence="1">
    <location>
        <begin position="1"/>
        <end position="76"/>
    </location>
</feature>
<sequence>MELKIKVLDGDERSLEVRDNATVGELKQLISHLFNLPPNSKQKLSSENGHRISLDDDSRSLSSCGLCSGSVVMLLIPKPPFQVFVINEKGQTKTFDVDVNETVDQLQTKIFQKERVPKDQQRLVFSGRQLEAGNKLQDYDITSGSTIHMTLRLRGG</sequence>
<comment type="caution">
    <text evidence="2">The sequence shown here is derived from an EMBL/GenBank/DDBJ whole genome shotgun (WGS) entry which is preliminary data.</text>
</comment>
<keyword evidence="3" id="KW-1185">Reference proteome</keyword>
<dbReference type="PANTHER" id="PTHR10666">
    <property type="entry name" value="UBIQUITIN"/>
    <property type="match status" value="1"/>
</dbReference>
<dbReference type="InterPro" id="IPR029071">
    <property type="entry name" value="Ubiquitin-like_domsf"/>
</dbReference>
<dbReference type="SMART" id="SM00213">
    <property type="entry name" value="UBQ"/>
    <property type="match status" value="2"/>
</dbReference>
<dbReference type="CDD" id="cd17039">
    <property type="entry name" value="Ubl_ubiquitin_like"/>
    <property type="match status" value="1"/>
</dbReference>
<proteinExistence type="predicted"/>
<feature type="domain" description="Ubiquitin-like" evidence="1">
    <location>
        <begin position="81"/>
        <end position="156"/>
    </location>
</feature>
<dbReference type="PRINTS" id="PR00348">
    <property type="entry name" value="UBIQUITIN"/>
</dbReference>
<evidence type="ECO:0000313" key="3">
    <source>
        <dbReference type="Proteomes" id="UP000281406"/>
    </source>
</evidence>
<organism evidence="2 3">
    <name type="scientific">Anabarilius grahami</name>
    <name type="common">Kanglang fish</name>
    <name type="synonym">Barilius grahami</name>
    <dbReference type="NCBI Taxonomy" id="495550"/>
    <lineage>
        <taxon>Eukaryota</taxon>
        <taxon>Metazoa</taxon>
        <taxon>Chordata</taxon>
        <taxon>Craniata</taxon>
        <taxon>Vertebrata</taxon>
        <taxon>Euteleostomi</taxon>
        <taxon>Actinopterygii</taxon>
        <taxon>Neopterygii</taxon>
        <taxon>Teleostei</taxon>
        <taxon>Ostariophysi</taxon>
        <taxon>Cypriniformes</taxon>
        <taxon>Xenocyprididae</taxon>
        <taxon>Xenocypridinae</taxon>
        <taxon>Xenocypridinae incertae sedis</taxon>
        <taxon>Anabarilius</taxon>
    </lineage>
</organism>